<organism evidence="10 12">
    <name type="scientific">Anaerotruncus colihominis</name>
    <dbReference type="NCBI Taxonomy" id="169435"/>
    <lineage>
        <taxon>Bacteria</taxon>
        <taxon>Bacillati</taxon>
        <taxon>Bacillota</taxon>
        <taxon>Clostridia</taxon>
        <taxon>Eubacteriales</taxon>
        <taxon>Oscillospiraceae</taxon>
        <taxon>Anaerotruncus</taxon>
    </lineage>
</organism>
<protein>
    <submittedName>
        <fullName evidence="11">ABC transporter permease</fullName>
    </submittedName>
</protein>
<dbReference type="OrthoDB" id="9770099at2"/>
<dbReference type="InterPro" id="IPR025857">
    <property type="entry name" value="MacB_PCD"/>
</dbReference>
<reference evidence="11 13" key="3">
    <citation type="submission" date="2018-08" db="EMBL/GenBank/DDBJ databases">
        <title>A genome reference for cultivated species of the human gut microbiota.</title>
        <authorList>
            <person name="Zou Y."/>
            <person name="Xue W."/>
            <person name="Luo G."/>
        </authorList>
    </citation>
    <scope>NUCLEOTIDE SEQUENCE [LARGE SCALE GENOMIC DNA]</scope>
    <source>
        <strain evidence="11 13">TF05-12AC</strain>
    </source>
</reference>
<name>A0A1Y4N629_9FIRM</name>
<keyword evidence="2" id="KW-1003">Cell membrane</keyword>
<dbReference type="Proteomes" id="UP000260828">
    <property type="component" value="Unassembled WGS sequence"/>
</dbReference>
<reference evidence="10" key="2">
    <citation type="journal article" date="2018" name="BMC Genomics">
        <title>Whole genome sequencing and function prediction of 133 gut anaerobes isolated from chicken caecum in pure cultures.</title>
        <authorList>
            <person name="Medvecky M."/>
            <person name="Cejkova D."/>
            <person name="Polansky O."/>
            <person name="Karasova D."/>
            <person name="Kubasova T."/>
            <person name="Cizek A."/>
            <person name="Rychlik I."/>
        </authorList>
    </citation>
    <scope>NUCLEOTIDE SEQUENCE</scope>
    <source>
        <strain evidence="10">An175</strain>
    </source>
</reference>
<sequence>MISRLSHRGIRQSLYGPGWSAASFWSSSWRSSSSFCARVRRKKCFWRKTMKISDMISMCFGNLFRRKMRTILTVIGVVVGTCAIVVMISLGLGMNQQLENTLAQMGSRLTTIDVMNYRYSGMSDGDNAVMDDAAVEKIQNLPGVEVATPIYSPNLQARIYAGKDDRYQMQLYDVTGMYAEAMPKMGYTLLEGEYPAGPQTDKKKPIYVVVGEYAGFSFEDTKKKFDNYRWPEMDENGELKQEPFVDIMNDELILRSDKQDEDDPDSKQFSREIKPIGRVKEDYDKGWVTSQGIIMDIEDVKWLEKEYNRVNKITTSSRDKKGYTNVTVKVETMEDVEPVQAAIEAMGFDTNSMEDVRKPMQEQARQQQIFLGGLGGISLLVAAIGITNTMIMSIYERTREIGVMKVLGCKVKNIRSVFLMEAGVIGFFGGCIGVAVSYGISYLMNVFNFSFSGSSGGMGGGISYGMGYMMGGGMDAGGASVSVIPPWLVVAAIAFATLIGLISGVLPANRAMKISALEAIKHE</sequence>
<accession>A0A1Y4N629</accession>
<dbReference type="Proteomes" id="UP000196386">
    <property type="component" value="Unassembled WGS sequence"/>
</dbReference>
<evidence type="ECO:0000313" key="10">
    <source>
        <dbReference type="EMBL" id="OUP71136.1"/>
    </source>
</evidence>
<evidence type="ECO:0000256" key="5">
    <source>
        <dbReference type="ARBA" id="ARBA00023136"/>
    </source>
</evidence>
<evidence type="ECO:0000313" key="11">
    <source>
        <dbReference type="EMBL" id="RGE69985.1"/>
    </source>
</evidence>
<evidence type="ECO:0000259" key="9">
    <source>
        <dbReference type="Pfam" id="PF12704"/>
    </source>
</evidence>
<comment type="similarity">
    <text evidence="6">Belongs to the ABC-4 integral membrane protein family.</text>
</comment>
<dbReference type="GO" id="GO:0005886">
    <property type="term" value="C:plasma membrane"/>
    <property type="evidence" value="ECO:0007669"/>
    <property type="project" value="UniProtKB-SubCell"/>
</dbReference>
<dbReference type="PANTHER" id="PTHR30572:SF4">
    <property type="entry name" value="ABC TRANSPORTER PERMEASE YTRF"/>
    <property type="match status" value="1"/>
</dbReference>
<keyword evidence="5 7" id="KW-0472">Membrane</keyword>
<evidence type="ECO:0000256" key="2">
    <source>
        <dbReference type="ARBA" id="ARBA00022475"/>
    </source>
</evidence>
<dbReference type="Pfam" id="PF02687">
    <property type="entry name" value="FtsX"/>
    <property type="match status" value="1"/>
</dbReference>
<evidence type="ECO:0000259" key="8">
    <source>
        <dbReference type="Pfam" id="PF02687"/>
    </source>
</evidence>
<feature type="domain" description="ABC3 transporter permease C-terminal" evidence="8">
    <location>
        <begin position="375"/>
        <end position="515"/>
    </location>
</feature>
<dbReference type="PANTHER" id="PTHR30572">
    <property type="entry name" value="MEMBRANE COMPONENT OF TRANSPORTER-RELATED"/>
    <property type="match status" value="1"/>
</dbReference>
<feature type="transmembrane region" description="Helical" evidence="7">
    <location>
        <begin position="484"/>
        <end position="506"/>
    </location>
</feature>
<evidence type="ECO:0000256" key="1">
    <source>
        <dbReference type="ARBA" id="ARBA00004651"/>
    </source>
</evidence>
<dbReference type="GO" id="GO:0022857">
    <property type="term" value="F:transmembrane transporter activity"/>
    <property type="evidence" value="ECO:0007669"/>
    <property type="project" value="TreeGrafter"/>
</dbReference>
<evidence type="ECO:0000256" key="4">
    <source>
        <dbReference type="ARBA" id="ARBA00022989"/>
    </source>
</evidence>
<dbReference type="InterPro" id="IPR003838">
    <property type="entry name" value="ABC3_permease_C"/>
</dbReference>
<reference evidence="12" key="1">
    <citation type="submission" date="2017-04" db="EMBL/GenBank/DDBJ databases">
        <title>Function of individual gut microbiota members based on whole genome sequencing of pure cultures obtained from chicken caecum.</title>
        <authorList>
            <person name="Medvecky M."/>
            <person name="Cejkova D."/>
            <person name="Polansky O."/>
            <person name="Karasova D."/>
            <person name="Kubasova T."/>
            <person name="Cizek A."/>
            <person name="Rychlik I."/>
        </authorList>
    </citation>
    <scope>NUCLEOTIDE SEQUENCE [LARGE SCALE GENOMIC DNA]</scope>
    <source>
        <strain evidence="12">An175</strain>
    </source>
</reference>
<evidence type="ECO:0000313" key="12">
    <source>
        <dbReference type="Proteomes" id="UP000196386"/>
    </source>
</evidence>
<gene>
    <name evidence="10" type="ORF">B5F11_03470</name>
    <name evidence="11" type="ORF">DXC40_02680</name>
</gene>
<dbReference type="Pfam" id="PF12704">
    <property type="entry name" value="MacB_PCD"/>
    <property type="match status" value="1"/>
</dbReference>
<comment type="caution">
    <text evidence="10">The sequence shown here is derived from an EMBL/GenBank/DDBJ whole genome shotgun (WGS) entry which is preliminary data.</text>
</comment>
<feature type="domain" description="MacB-like periplasmic core" evidence="9">
    <location>
        <begin position="70"/>
        <end position="212"/>
    </location>
</feature>
<feature type="transmembrane region" description="Helical" evidence="7">
    <location>
        <begin position="369"/>
        <end position="395"/>
    </location>
</feature>
<feature type="transmembrane region" description="Helical" evidence="7">
    <location>
        <begin position="71"/>
        <end position="94"/>
    </location>
</feature>
<evidence type="ECO:0000256" key="7">
    <source>
        <dbReference type="SAM" id="Phobius"/>
    </source>
</evidence>
<dbReference type="AlphaFoldDB" id="A0A1Y4N629"/>
<keyword evidence="4 7" id="KW-1133">Transmembrane helix</keyword>
<dbReference type="EMBL" id="NFKP01000002">
    <property type="protein sequence ID" value="OUP71136.1"/>
    <property type="molecule type" value="Genomic_DNA"/>
</dbReference>
<evidence type="ECO:0000313" key="13">
    <source>
        <dbReference type="Proteomes" id="UP000260828"/>
    </source>
</evidence>
<dbReference type="InterPro" id="IPR050250">
    <property type="entry name" value="Macrolide_Exporter_MacB"/>
</dbReference>
<comment type="subcellular location">
    <subcellularLocation>
        <location evidence="1">Cell membrane</location>
        <topology evidence="1">Multi-pass membrane protein</topology>
    </subcellularLocation>
</comment>
<evidence type="ECO:0000256" key="6">
    <source>
        <dbReference type="ARBA" id="ARBA00038076"/>
    </source>
</evidence>
<evidence type="ECO:0000256" key="3">
    <source>
        <dbReference type="ARBA" id="ARBA00022692"/>
    </source>
</evidence>
<proteinExistence type="inferred from homology"/>
<feature type="transmembrane region" description="Helical" evidence="7">
    <location>
        <begin position="416"/>
        <end position="440"/>
    </location>
</feature>
<keyword evidence="3 7" id="KW-0812">Transmembrane</keyword>
<dbReference type="EMBL" id="QVME01000001">
    <property type="protein sequence ID" value="RGE69985.1"/>
    <property type="molecule type" value="Genomic_DNA"/>
</dbReference>